<protein>
    <submittedName>
        <fullName evidence="1">Uncharacterized protein</fullName>
    </submittedName>
</protein>
<dbReference type="EMBL" id="JARQWQ010000115">
    <property type="protein sequence ID" value="KAK2550093.1"/>
    <property type="molecule type" value="Genomic_DNA"/>
</dbReference>
<dbReference type="AlphaFoldDB" id="A0AAD9PW72"/>
<feature type="non-terminal residue" evidence="1">
    <location>
        <position position="1"/>
    </location>
</feature>
<proteinExistence type="predicted"/>
<accession>A0AAD9PW72</accession>
<sequence length="50" mass="5573">MKGVLTSSTQLSQAVRATLYDNVGILLRQKWASKITGLNVERFPVCCFMP</sequence>
<evidence type="ECO:0000313" key="1">
    <source>
        <dbReference type="EMBL" id="KAK2550093.1"/>
    </source>
</evidence>
<reference evidence="1" key="1">
    <citation type="journal article" date="2023" name="G3 (Bethesda)">
        <title>Whole genome assembly and annotation of the endangered Caribbean coral Acropora cervicornis.</title>
        <authorList>
            <person name="Selwyn J.D."/>
            <person name="Vollmer S.V."/>
        </authorList>
    </citation>
    <scope>NUCLEOTIDE SEQUENCE</scope>
    <source>
        <strain evidence="1">K2</strain>
    </source>
</reference>
<comment type="caution">
    <text evidence="1">The sequence shown here is derived from an EMBL/GenBank/DDBJ whole genome shotgun (WGS) entry which is preliminary data.</text>
</comment>
<keyword evidence="2" id="KW-1185">Reference proteome</keyword>
<reference evidence="1" key="2">
    <citation type="journal article" date="2023" name="Science">
        <title>Genomic signatures of disease resistance in endangered staghorn corals.</title>
        <authorList>
            <person name="Vollmer S.V."/>
            <person name="Selwyn J.D."/>
            <person name="Despard B.A."/>
            <person name="Roesel C.L."/>
        </authorList>
    </citation>
    <scope>NUCLEOTIDE SEQUENCE</scope>
    <source>
        <strain evidence="1">K2</strain>
    </source>
</reference>
<evidence type="ECO:0000313" key="2">
    <source>
        <dbReference type="Proteomes" id="UP001249851"/>
    </source>
</evidence>
<name>A0AAD9PW72_ACRCE</name>
<organism evidence="1 2">
    <name type="scientific">Acropora cervicornis</name>
    <name type="common">Staghorn coral</name>
    <dbReference type="NCBI Taxonomy" id="6130"/>
    <lineage>
        <taxon>Eukaryota</taxon>
        <taxon>Metazoa</taxon>
        <taxon>Cnidaria</taxon>
        <taxon>Anthozoa</taxon>
        <taxon>Hexacorallia</taxon>
        <taxon>Scleractinia</taxon>
        <taxon>Astrocoeniina</taxon>
        <taxon>Acroporidae</taxon>
        <taxon>Acropora</taxon>
    </lineage>
</organism>
<gene>
    <name evidence="1" type="ORF">P5673_029283</name>
</gene>
<dbReference type="Proteomes" id="UP001249851">
    <property type="component" value="Unassembled WGS sequence"/>
</dbReference>